<evidence type="ECO:0000256" key="1">
    <source>
        <dbReference type="SAM" id="Phobius"/>
    </source>
</evidence>
<dbReference type="PANTHER" id="PTHR40278:SF2">
    <property type="entry name" value="TYPE IV PILUS INNER MEMBRANE COMPONENT PILN"/>
    <property type="match status" value="1"/>
</dbReference>
<evidence type="ECO:0000313" key="2">
    <source>
        <dbReference type="EMBL" id="MCU7553311.1"/>
    </source>
</evidence>
<name>A0ABT2VJE6_9ALTE</name>
<dbReference type="EMBL" id="JAOTJC010000004">
    <property type="protein sequence ID" value="MCU7553311.1"/>
    <property type="molecule type" value="Genomic_DNA"/>
</dbReference>
<reference evidence="3" key="1">
    <citation type="submission" date="2023-07" db="EMBL/GenBank/DDBJ databases">
        <title>Study on multiphase classification of strain Alteromonas salexigens isolated from the Yellow Sea.</title>
        <authorList>
            <person name="Sun L."/>
        </authorList>
    </citation>
    <scope>NUCLEOTIDE SEQUENCE [LARGE SCALE GENOMIC DNA]</scope>
    <source>
        <strain evidence="3">ASW11-19</strain>
    </source>
</reference>
<dbReference type="InterPro" id="IPR007813">
    <property type="entry name" value="PilN"/>
</dbReference>
<dbReference type="Pfam" id="PF05137">
    <property type="entry name" value="PilN"/>
    <property type="match status" value="1"/>
</dbReference>
<accession>A0ABT2VJE6</accession>
<feature type="transmembrane region" description="Helical" evidence="1">
    <location>
        <begin position="21"/>
        <end position="40"/>
    </location>
</feature>
<gene>
    <name evidence="2" type="ORF">OCL06_01725</name>
</gene>
<organism evidence="2 3">
    <name type="scientific">Alteromonas salexigens</name>
    <dbReference type="NCBI Taxonomy" id="2982530"/>
    <lineage>
        <taxon>Bacteria</taxon>
        <taxon>Pseudomonadati</taxon>
        <taxon>Pseudomonadota</taxon>
        <taxon>Gammaproteobacteria</taxon>
        <taxon>Alteromonadales</taxon>
        <taxon>Alteromonadaceae</taxon>
        <taxon>Alteromonas/Salinimonas group</taxon>
        <taxon>Alteromonas</taxon>
    </lineage>
</organism>
<keyword evidence="3" id="KW-1185">Reference proteome</keyword>
<protein>
    <submittedName>
        <fullName evidence="2">PilN domain-containing protein</fullName>
    </submittedName>
</protein>
<keyword evidence="1" id="KW-0812">Transmembrane</keyword>
<sequence>MAHINLLPWREQQRQHQKQQYLAGLVAVAAIVGLLFWFIGQAIDQQISNQNARNTFLQSEIAVLDAQIAAIQKIKESKSAIEQRMALIEQLQASRNIAPSVFDELARVVPPGVSFKSMRRAGNMIEIEGISESNNRLSDFMRKLEASAVFTGGDLSSIVADTTASDAVSDFTLRFTISPAVAPLEPTGTQGAN</sequence>
<keyword evidence="1" id="KW-1133">Transmembrane helix</keyword>
<dbReference type="RefSeq" id="WP_262992016.1">
    <property type="nucleotide sequence ID" value="NZ_JAOTJC010000004.1"/>
</dbReference>
<dbReference type="PANTHER" id="PTHR40278">
    <property type="entry name" value="DNA UTILIZATION PROTEIN HOFN"/>
    <property type="match status" value="1"/>
</dbReference>
<dbReference type="Proteomes" id="UP001209257">
    <property type="component" value="Unassembled WGS sequence"/>
</dbReference>
<proteinExistence type="predicted"/>
<keyword evidence="1" id="KW-0472">Membrane</keyword>
<comment type="caution">
    <text evidence="2">The sequence shown here is derived from an EMBL/GenBank/DDBJ whole genome shotgun (WGS) entry which is preliminary data.</text>
</comment>
<dbReference type="InterPro" id="IPR052534">
    <property type="entry name" value="Extracell_DNA_Util/SecSys_Comp"/>
</dbReference>
<evidence type="ECO:0000313" key="3">
    <source>
        <dbReference type="Proteomes" id="UP001209257"/>
    </source>
</evidence>